<feature type="transmembrane region" description="Helical" evidence="12">
    <location>
        <begin position="202"/>
        <end position="224"/>
    </location>
</feature>
<evidence type="ECO:0000256" key="3">
    <source>
        <dbReference type="ARBA" id="ARBA00022448"/>
    </source>
</evidence>
<dbReference type="GO" id="GO:0016682">
    <property type="term" value="F:oxidoreductase activity, acting on diphenols and related substances as donors, oxygen as acceptor"/>
    <property type="evidence" value="ECO:0007669"/>
    <property type="project" value="TreeGrafter"/>
</dbReference>
<dbReference type="NCBIfam" id="TIGR00203">
    <property type="entry name" value="cydB"/>
    <property type="match status" value="1"/>
</dbReference>
<keyword evidence="9 12" id="KW-1133">Transmembrane helix</keyword>
<feature type="transmembrane region" description="Helical" evidence="12">
    <location>
        <begin position="12"/>
        <end position="36"/>
    </location>
</feature>
<dbReference type="PIRSF" id="PIRSF000267">
    <property type="entry name" value="Cyt_oxidse_sub2"/>
    <property type="match status" value="1"/>
</dbReference>
<evidence type="ECO:0000256" key="2">
    <source>
        <dbReference type="ARBA" id="ARBA00007543"/>
    </source>
</evidence>
<accession>A9KCF7</accession>
<sequence length="377" mass="42073">MIEYATLRLIWWGIIGFLISGFAIMDGFDLGAAGLLPFLGRTDTERRIILNIMGPVWEGNQVWFILGGGVLLAAWPFLYAVAFSGFYFAMLLILLTLILRPAGFKYRSKIQNKAWRSIWDWVLCLAGIIASFTFGVAVGNVIQGVPFYFTPELRSVYTGAFEALFNPFALLCGLLALAMMMMQGSGFLSIKTEKELQHRALIMARIMPLLVILLFAISSVWVIYGIKGYVVTSGINPAEFSNPLMKAVEVQKGAWLTNFINYPILWLAPLLGFAGAFFEFVFIRRFPRLSFVGSSLSIFGIISTVGLAMFPFLLPSSSHPQSSLLVWDSSASQLSLQIMLIMILIFMPIILFYTTVVYRILRGKVTAAYVESNKDAY</sequence>
<dbReference type="AlphaFoldDB" id="A9KCF7"/>
<feature type="transmembrane region" description="Helical" evidence="12">
    <location>
        <begin position="264"/>
        <end position="283"/>
    </location>
</feature>
<dbReference type="HOGENOM" id="CLU_049294_0_0_6"/>
<evidence type="ECO:0000256" key="4">
    <source>
        <dbReference type="ARBA" id="ARBA00022475"/>
    </source>
</evidence>
<dbReference type="EC" id="1.10.3.-" evidence="13"/>
<dbReference type="Proteomes" id="UP000008555">
    <property type="component" value="Chromosome"/>
</dbReference>
<feature type="transmembrane region" description="Helical" evidence="12">
    <location>
        <begin position="168"/>
        <end position="190"/>
    </location>
</feature>
<dbReference type="GO" id="GO:0005886">
    <property type="term" value="C:plasma membrane"/>
    <property type="evidence" value="ECO:0007669"/>
    <property type="project" value="UniProtKB-SubCell"/>
</dbReference>
<keyword evidence="7" id="KW-0479">Metal-binding</keyword>
<dbReference type="GO" id="GO:0070069">
    <property type="term" value="C:cytochrome complex"/>
    <property type="evidence" value="ECO:0007669"/>
    <property type="project" value="TreeGrafter"/>
</dbReference>
<dbReference type="GO" id="GO:0046872">
    <property type="term" value="F:metal ion binding"/>
    <property type="evidence" value="ECO:0007669"/>
    <property type="project" value="UniProtKB-KW"/>
</dbReference>
<keyword evidence="11 12" id="KW-0472">Membrane</keyword>
<evidence type="ECO:0000256" key="5">
    <source>
        <dbReference type="ARBA" id="ARBA00022617"/>
    </source>
</evidence>
<feature type="transmembrane region" description="Helical" evidence="12">
    <location>
        <begin position="120"/>
        <end position="148"/>
    </location>
</feature>
<evidence type="ECO:0000256" key="9">
    <source>
        <dbReference type="ARBA" id="ARBA00022989"/>
    </source>
</evidence>
<evidence type="ECO:0000256" key="10">
    <source>
        <dbReference type="ARBA" id="ARBA00023004"/>
    </source>
</evidence>
<feature type="transmembrane region" description="Helical" evidence="12">
    <location>
        <begin position="334"/>
        <end position="354"/>
    </location>
</feature>
<keyword evidence="3" id="KW-0813">Transport</keyword>
<proteinExistence type="inferred from homology"/>
<keyword evidence="8" id="KW-0249">Electron transport</keyword>
<evidence type="ECO:0000256" key="12">
    <source>
        <dbReference type="SAM" id="Phobius"/>
    </source>
</evidence>
<dbReference type="GO" id="GO:0009055">
    <property type="term" value="F:electron transfer activity"/>
    <property type="evidence" value="ECO:0007669"/>
    <property type="project" value="TreeGrafter"/>
</dbReference>
<keyword evidence="13" id="KW-0560">Oxidoreductase</keyword>
<evidence type="ECO:0000256" key="11">
    <source>
        <dbReference type="ARBA" id="ARBA00023136"/>
    </source>
</evidence>
<evidence type="ECO:0000256" key="8">
    <source>
        <dbReference type="ARBA" id="ARBA00022982"/>
    </source>
</evidence>
<evidence type="ECO:0000256" key="1">
    <source>
        <dbReference type="ARBA" id="ARBA00004651"/>
    </source>
</evidence>
<dbReference type="GO" id="GO:0019646">
    <property type="term" value="P:aerobic electron transport chain"/>
    <property type="evidence" value="ECO:0007669"/>
    <property type="project" value="TreeGrafter"/>
</dbReference>
<evidence type="ECO:0000256" key="7">
    <source>
        <dbReference type="ARBA" id="ARBA00022723"/>
    </source>
</evidence>
<dbReference type="PANTHER" id="PTHR43141:SF5">
    <property type="entry name" value="CYTOCHROME BD-I UBIQUINOL OXIDASE SUBUNIT 2"/>
    <property type="match status" value="1"/>
</dbReference>
<keyword evidence="10" id="KW-0408">Iron</keyword>
<keyword evidence="4" id="KW-1003">Cell membrane</keyword>
<feature type="transmembrane region" description="Helical" evidence="12">
    <location>
        <begin position="77"/>
        <end position="99"/>
    </location>
</feature>
<evidence type="ECO:0000313" key="14">
    <source>
        <dbReference type="Proteomes" id="UP000008555"/>
    </source>
</evidence>
<protein>
    <submittedName>
        <fullName evidence="13">Cytochrome d ubiquinol oxidase subunit II</fullName>
        <ecNumber evidence="13">1.10.3.-</ecNumber>
    </submittedName>
</protein>
<organism evidence="13 14">
    <name type="scientific">Coxiella burnetii (strain Dugway 5J108-111)</name>
    <dbReference type="NCBI Taxonomy" id="434922"/>
    <lineage>
        <taxon>Bacteria</taxon>
        <taxon>Pseudomonadati</taxon>
        <taxon>Pseudomonadota</taxon>
        <taxon>Gammaproteobacteria</taxon>
        <taxon>Legionellales</taxon>
        <taxon>Coxiellaceae</taxon>
        <taxon>Coxiella</taxon>
    </lineage>
</organism>
<dbReference type="EMBL" id="CP000733">
    <property type="protein sequence ID" value="ABS76825.1"/>
    <property type="molecule type" value="Genomic_DNA"/>
</dbReference>
<name>A9KCF7_COXBN</name>
<comment type="similarity">
    <text evidence="2">Belongs to the cytochrome ubiquinol oxidase subunit 2 family.</text>
</comment>
<dbReference type="InterPro" id="IPR003317">
    <property type="entry name" value="Cyt-d_oxidase_su2"/>
</dbReference>
<keyword evidence="5" id="KW-0349">Heme</keyword>
<dbReference type="Pfam" id="PF02322">
    <property type="entry name" value="Cyt_bd_oxida_II"/>
    <property type="match status" value="1"/>
</dbReference>
<feature type="transmembrane region" description="Helical" evidence="12">
    <location>
        <begin position="295"/>
        <end position="314"/>
    </location>
</feature>
<dbReference type="KEGG" id="cbd:CBUD_1081"/>
<comment type="subcellular location">
    <subcellularLocation>
        <location evidence="1">Cell membrane</location>
        <topology evidence="1">Multi-pass membrane protein</topology>
    </subcellularLocation>
</comment>
<gene>
    <name evidence="13" type="primary">cydB1</name>
    <name evidence="13" type="ordered locus">CBUD_1081</name>
</gene>
<evidence type="ECO:0000256" key="6">
    <source>
        <dbReference type="ARBA" id="ARBA00022692"/>
    </source>
</evidence>
<dbReference type="RefSeq" id="WP_005768539.1">
    <property type="nucleotide sequence ID" value="NC_009727.1"/>
</dbReference>
<keyword evidence="6 12" id="KW-0812">Transmembrane</keyword>
<dbReference type="PANTHER" id="PTHR43141">
    <property type="entry name" value="CYTOCHROME BD2 SUBUNIT II"/>
    <property type="match status" value="1"/>
</dbReference>
<reference evidence="13 14" key="1">
    <citation type="journal article" date="2009" name="Infect. Immun.">
        <title>Comparative genomics reveal extensive transposon-mediated genomic plasticity and diversity among potential effector proteins within the genus Coxiella.</title>
        <authorList>
            <person name="Beare P.A."/>
            <person name="Unsworth N."/>
            <person name="Andoh M."/>
            <person name="Voth D.E."/>
            <person name="Omsland A."/>
            <person name="Gilk S.D."/>
            <person name="Williams K.P."/>
            <person name="Sobral B.W."/>
            <person name="Kupko J.J.III."/>
            <person name="Porcella S.F."/>
            <person name="Samuel J.E."/>
            <person name="Heinzen R.A."/>
        </authorList>
    </citation>
    <scope>NUCLEOTIDE SEQUENCE [LARGE SCALE GENOMIC DNA]</scope>
    <source>
        <strain evidence="13 14">Dugway 5J108-111</strain>
    </source>
</reference>
<evidence type="ECO:0000313" key="13">
    <source>
        <dbReference type="EMBL" id="ABS76825.1"/>
    </source>
</evidence>